<sequence>MRSTLERKVFRHGVKPSRRTLERSTLKRALVSGVSVAVTAVLLGVSGATAAATINVTGTEVWQATGAATDTATATDPINLTGTLTIDDTGAGTDANDITGNGNLIIQTDTLNANIGASGTPFKIKKIDVGNIDIKAHNADNADVLVEITETLKTSGYLKLWSDETGNDGNVSLTVTGNLTVDNAEFTGSGGDNARGNIVLELKGGTNTITNGLILNASQPGAGGKATLLFSGAGNQEFTGKILGKDKNDDNNDTELEGDGILLISAGGSVTFKSEIGGKNASDQDRPLFKIQIKKNAAGTGSSAIFEQSVATLGADPADGYATGIYVGESDGSGQTYTATFDASNAANNLLTIDAIVIGKHKDNISKVIIQGNGKTVEQSANKPWGYTPNIDPNTPPPATITDNTRITDLQIKSGVTFNSHSTINAKNIIVELGTIKADFKEEVTVSDTLTVAGTAIFAKAIQNGSTPAVNITGNATFNAVGNTTNLSGLTLTGNPTINLGTAIGNGATVFGSNSANATFSDTGAGTITISLAATGLQVGNEIILLETSQSIQPTAVDNTKYSVSSSDSAGRIGFAVDNGDGTQVVIKVIELSAAAAGQPDLPTISGITQVSERMLNHAAAAIAARTSTRFNRDAKYAKTGFRATDFYRSREADDRSFREAGDRGFERTDDRSFREGDDRGFQKMDDRKLREGDERDFGKTDDRRLREADERKLEKTHERELREADERKLEKEHERKLDEKRHEHGDGEVHKPGERAIQKPVERPTGVSSGDSVGRAENAWFETFGDWIEQDAKRSSDNAYDVDGYNADIYGFAFGVDTEVTRDTLLGISFSYSNADVDWEGTSNAAGDVDHYQLTLYGEYRHDKFYAEGMLGYAMNDYEVSDFNGGVRNSEFDSDQYLAKLELGVPIYMGNNLFITPKSELTWTHLDIDNYTQTGTGNLLTVNPNDLESATATLGAEIHQRIKKNKGYIIPWAYAGVSYDLAGEESSVRAARIDTSSYYSLQGIDNEQFAGEVEFGVEYEVGQWSVGAKYAGRYKASRDTHSASLLAEYKF</sequence>
<proteinExistence type="predicted"/>
<accession>A0A451A4G1</accession>
<dbReference type="EMBL" id="CAADFZ010000014">
    <property type="protein sequence ID" value="VFK60916.1"/>
    <property type="molecule type" value="Genomic_DNA"/>
</dbReference>
<dbReference type="SMART" id="SM00869">
    <property type="entry name" value="Autotransporter"/>
    <property type="match status" value="1"/>
</dbReference>
<evidence type="ECO:0000313" key="3">
    <source>
        <dbReference type="EMBL" id="VFK60916.1"/>
    </source>
</evidence>
<protein>
    <submittedName>
        <fullName evidence="3">Autotransporter beta-domain-containing protein</fullName>
    </submittedName>
</protein>
<dbReference type="Gene3D" id="2.40.128.130">
    <property type="entry name" value="Autotransporter beta-domain"/>
    <property type="match status" value="1"/>
</dbReference>
<organism evidence="3">
    <name type="scientific">Candidatus Kentrum sp. UNK</name>
    <dbReference type="NCBI Taxonomy" id="2126344"/>
    <lineage>
        <taxon>Bacteria</taxon>
        <taxon>Pseudomonadati</taxon>
        <taxon>Pseudomonadota</taxon>
        <taxon>Gammaproteobacteria</taxon>
        <taxon>Candidatus Kentrum</taxon>
    </lineage>
</organism>
<feature type="region of interest" description="Disordered" evidence="1">
    <location>
        <begin position="662"/>
        <end position="774"/>
    </location>
</feature>
<feature type="compositionally biased region" description="Basic and acidic residues" evidence="1">
    <location>
        <begin position="662"/>
        <end position="763"/>
    </location>
</feature>
<evidence type="ECO:0000256" key="1">
    <source>
        <dbReference type="SAM" id="MobiDB-lite"/>
    </source>
</evidence>
<gene>
    <name evidence="3" type="ORF">BECKUNK1418G_GA0071005_101425</name>
    <name evidence="4" type="ORF">BECKUNK1418H_GA0071006_101520</name>
</gene>
<reference evidence="3" key="1">
    <citation type="submission" date="2019-02" db="EMBL/GenBank/DDBJ databases">
        <authorList>
            <person name="Gruber-Vodicka R. H."/>
            <person name="Seah K. B. B."/>
        </authorList>
    </citation>
    <scope>NUCLEOTIDE SEQUENCE</scope>
    <source>
        <strain evidence="4">BECK_BY19</strain>
        <strain evidence="3">BECK_BY8</strain>
    </source>
</reference>
<dbReference type="EMBL" id="CAADGD010000015">
    <property type="protein sequence ID" value="VFK69520.1"/>
    <property type="molecule type" value="Genomic_DNA"/>
</dbReference>
<feature type="domain" description="Autotransporter" evidence="2">
    <location>
        <begin position="773"/>
        <end position="1052"/>
    </location>
</feature>
<dbReference type="AlphaFoldDB" id="A0A451A4G1"/>
<name>A0A451A4G1_9GAMM</name>
<evidence type="ECO:0000313" key="4">
    <source>
        <dbReference type="EMBL" id="VFK69520.1"/>
    </source>
</evidence>
<dbReference type="SUPFAM" id="SSF103515">
    <property type="entry name" value="Autotransporter"/>
    <property type="match status" value="1"/>
</dbReference>
<dbReference type="Pfam" id="PF03797">
    <property type="entry name" value="Autotransporter"/>
    <property type="match status" value="1"/>
</dbReference>
<dbReference type="InterPro" id="IPR005546">
    <property type="entry name" value="Autotransporte_beta"/>
</dbReference>
<dbReference type="PROSITE" id="PS51208">
    <property type="entry name" value="AUTOTRANSPORTER"/>
    <property type="match status" value="1"/>
</dbReference>
<evidence type="ECO:0000259" key="2">
    <source>
        <dbReference type="PROSITE" id="PS51208"/>
    </source>
</evidence>
<dbReference type="InterPro" id="IPR036709">
    <property type="entry name" value="Autotransporte_beta_dom_sf"/>
</dbReference>